<accession>A0A7W5DS48</accession>
<keyword evidence="1" id="KW-0378">Hydrolase</keyword>
<sequence length="216" mass="24904">MNNNNLRIVQLLPEELEKYLIPDHNRLYSIGIHPCQIERNYRQEMEILRRYATSPLVAAIGEAGLDKTCRTGFVLQQELFYEEALLAAYVRKPLIIHCVKAWQEIIALHKTLRPSIPWIIHGFRGKPELAHSLLREGFYLSFGEKFNPASVVLTPSNRLCIETDESDLSIDAIYRHIAFVRQVLVTQLLEKTSHPFRVLCPDSATLYIDTHTHSNN</sequence>
<dbReference type="InterPro" id="IPR032466">
    <property type="entry name" value="Metal_Hydrolase"/>
</dbReference>
<proteinExistence type="predicted"/>
<evidence type="ECO:0000313" key="1">
    <source>
        <dbReference type="EMBL" id="MBB3187906.1"/>
    </source>
</evidence>
<dbReference type="RefSeq" id="WP_183413717.1">
    <property type="nucleotide sequence ID" value="NZ_JACHYB010000002.1"/>
</dbReference>
<comment type="caution">
    <text evidence="1">The sequence shown here is derived from an EMBL/GenBank/DDBJ whole genome shotgun (WGS) entry which is preliminary data.</text>
</comment>
<organism evidence="1 2">
    <name type="scientific">Microbacter margulisiae</name>
    <dbReference type="NCBI Taxonomy" id="1350067"/>
    <lineage>
        <taxon>Bacteria</taxon>
        <taxon>Pseudomonadati</taxon>
        <taxon>Bacteroidota</taxon>
        <taxon>Bacteroidia</taxon>
        <taxon>Bacteroidales</taxon>
        <taxon>Porphyromonadaceae</taxon>
        <taxon>Microbacter</taxon>
    </lineage>
</organism>
<protein>
    <submittedName>
        <fullName evidence="1">TatD DNase family protein</fullName>
        <ecNumber evidence="1">3.1.21.-</ecNumber>
    </submittedName>
</protein>
<dbReference type="EMBL" id="JACHYB010000002">
    <property type="protein sequence ID" value="MBB3187906.1"/>
    <property type="molecule type" value="Genomic_DNA"/>
</dbReference>
<reference evidence="1 2" key="1">
    <citation type="submission" date="2020-08" db="EMBL/GenBank/DDBJ databases">
        <title>Genomic Encyclopedia of Type Strains, Phase IV (KMG-IV): sequencing the most valuable type-strain genomes for metagenomic binning, comparative biology and taxonomic classification.</title>
        <authorList>
            <person name="Goeker M."/>
        </authorList>
    </citation>
    <scope>NUCLEOTIDE SEQUENCE [LARGE SCALE GENOMIC DNA]</scope>
    <source>
        <strain evidence="1 2">DSM 27471</strain>
    </source>
</reference>
<dbReference type="PANTHER" id="PTHR46124:SF2">
    <property type="entry name" value="D-AMINOACYL-TRNA DEACYLASE"/>
    <property type="match status" value="1"/>
</dbReference>
<dbReference type="InterPro" id="IPR001130">
    <property type="entry name" value="TatD-like"/>
</dbReference>
<dbReference type="GO" id="GO:0016788">
    <property type="term" value="F:hydrolase activity, acting on ester bonds"/>
    <property type="evidence" value="ECO:0007669"/>
    <property type="project" value="InterPro"/>
</dbReference>
<dbReference type="AlphaFoldDB" id="A0A7W5DS48"/>
<dbReference type="Pfam" id="PF01026">
    <property type="entry name" value="TatD_DNase"/>
    <property type="match status" value="1"/>
</dbReference>
<gene>
    <name evidence="1" type="ORF">FHX64_002104</name>
</gene>
<evidence type="ECO:0000313" key="2">
    <source>
        <dbReference type="Proteomes" id="UP000544222"/>
    </source>
</evidence>
<name>A0A7W5DS48_9PORP</name>
<dbReference type="PANTHER" id="PTHR46124">
    <property type="entry name" value="D-AMINOACYL-TRNA DEACYLASE"/>
    <property type="match status" value="1"/>
</dbReference>
<dbReference type="Gene3D" id="3.20.20.140">
    <property type="entry name" value="Metal-dependent hydrolases"/>
    <property type="match status" value="1"/>
</dbReference>
<dbReference type="SUPFAM" id="SSF51556">
    <property type="entry name" value="Metallo-dependent hydrolases"/>
    <property type="match status" value="1"/>
</dbReference>
<dbReference type="EC" id="3.1.21.-" evidence="1"/>
<keyword evidence="2" id="KW-1185">Reference proteome</keyword>
<dbReference type="Proteomes" id="UP000544222">
    <property type="component" value="Unassembled WGS sequence"/>
</dbReference>